<protein>
    <submittedName>
        <fullName evidence="1">Uncharacterized protein</fullName>
    </submittedName>
</protein>
<accession>A0A382WB81</accession>
<gene>
    <name evidence="1" type="ORF">METZ01_LOCUS408990</name>
</gene>
<proteinExistence type="predicted"/>
<reference evidence="1" key="1">
    <citation type="submission" date="2018-05" db="EMBL/GenBank/DDBJ databases">
        <authorList>
            <person name="Lanie J.A."/>
            <person name="Ng W.-L."/>
            <person name="Kazmierczak K.M."/>
            <person name="Andrzejewski T.M."/>
            <person name="Davidsen T.M."/>
            <person name="Wayne K.J."/>
            <person name="Tettelin H."/>
            <person name="Glass J.I."/>
            <person name="Rusch D."/>
            <person name="Podicherti R."/>
            <person name="Tsui H.-C.T."/>
            <person name="Winkler M.E."/>
        </authorList>
    </citation>
    <scope>NUCLEOTIDE SEQUENCE</scope>
</reference>
<dbReference type="AlphaFoldDB" id="A0A382WB81"/>
<dbReference type="EMBL" id="UINC01158537">
    <property type="protein sequence ID" value="SVD56136.1"/>
    <property type="molecule type" value="Genomic_DNA"/>
</dbReference>
<feature type="non-terminal residue" evidence="1">
    <location>
        <position position="134"/>
    </location>
</feature>
<evidence type="ECO:0000313" key="1">
    <source>
        <dbReference type="EMBL" id="SVD56136.1"/>
    </source>
</evidence>
<sequence>VNINGVIVEKNPELGFFSCRLTLVGVVLDEIGYRGNLRIHRFVKAAVDLDRIGDSDRPCRSSTVGITVDDGRWNRRGRAVIKGRHFSCYDGLGYRVTTSDKDARGAEDECESVETRQYRHGVSVYGSLPLSFSS</sequence>
<feature type="non-terminal residue" evidence="1">
    <location>
        <position position="1"/>
    </location>
</feature>
<name>A0A382WB81_9ZZZZ</name>
<organism evidence="1">
    <name type="scientific">marine metagenome</name>
    <dbReference type="NCBI Taxonomy" id="408172"/>
    <lineage>
        <taxon>unclassified sequences</taxon>
        <taxon>metagenomes</taxon>
        <taxon>ecological metagenomes</taxon>
    </lineage>
</organism>